<feature type="transmembrane region" description="Helical" evidence="1">
    <location>
        <begin position="166"/>
        <end position="186"/>
    </location>
</feature>
<proteinExistence type="predicted"/>
<evidence type="ECO:0000313" key="2">
    <source>
        <dbReference type="EMBL" id="WCT13177.1"/>
    </source>
</evidence>
<keyword evidence="1" id="KW-1133">Transmembrane helix</keyword>
<evidence type="ECO:0000256" key="1">
    <source>
        <dbReference type="SAM" id="Phobius"/>
    </source>
</evidence>
<dbReference type="EMBL" id="CP117167">
    <property type="protein sequence ID" value="WCT13177.1"/>
    <property type="molecule type" value="Genomic_DNA"/>
</dbReference>
<evidence type="ECO:0000313" key="3">
    <source>
        <dbReference type="Proteomes" id="UP001216139"/>
    </source>
</evidence>
<dbReference type="Proteomes" id="UP001216139">
    <property type="component" value="Chromosome"/>
</dbReference>
<keyword evidence="3" id="KW-1185">Reference proteome</keyword>
<protein>
    <submittedName>
        <fullName evidence="2">Uncharacterized protein</fullName>
    </submittedName>
</protein>
<organism evidence="2 3">
    <name type="scientific">Mucilaginibacter jinjuensis</name>
    <dbReference type="NCBI Taxonomy" id="1176721"/>
    <lineage>
        <taxon>Bacteria</taxon>
        <taxon>Pseudomonadati</taxon>
        <taxon>Bacteroidota</taxon>
        <taxon>Sphingobacteriia</taxon>
        <taxon>Sphingobacteriales</taxon>
        <taxon>Sphingobacteriaceae</taxon>
        <taxon>Mucilaginibacter</taxon>
    </lineage>
</organism>
<reference evidence="2 3" key="1">
    <citation type="submission" date="2023-02" db="EMBL/GenBank/DDBJ databases">
        <title>Genome sequence of Mucilaginibacter jinjuensis strain KACC 16571.</title>
        <authorList>
            <person name="Kim S."/>
            <person name="Heo J."/>
            <person name="Kwon S.-W."/>
        </authorList>
    </citation>
    <scope>NUCLEOTIDE SEQUENCE [LARGE SCALE GENOMIC DNA]</scope>
    <source>
        <strain evidence="2 3">KACC 16571</strain>
    </source>
</reference>
<feature type="transmembrane region" description="Helical" evidence="1">
    <location>
        <begin position="112"/>
        <end position="130"/>
    </location>
</feature>
<gene>
    <name evidence="2" type="ORF">PQO05_04420</name>
</gene>
<feature type="transmembrane region" description="Helical" evidence="1">
    <location>
        <begin position="74"/>
        <end position="92"/>
    </location>
</feature>
<keyword evidence="1" id="KW-0812">Transmembrane</keyword>
<accession>A0ABY7TDD5</accession>
<feature type="transmembrane region" description="Helical" evidence="1">
    <location>
        <begin position="39"/>
        <end position="59"/>
    </location>
</feature>
<name>A0ABY7TDD5_9SPHI</name>
<feature type="transmembrane region" description="Helical" evidence="1">
    <location>
        <begin position="6"/>
        <end position="27"/>
    </location>
</feature>
<dbReference type="RefSeq" id="WP_273631450.1">
    <property type="nucleotide sequence ID" value="NZ_CP117167.1"/>
</dbReference>
<sequence length="189" mass="22989">MGAFDHVKTILGIILGLSITHLLKGIIKFVQHPKQAKPYWVHLTWCFYVLLLIIHFWWWEAHLRDITHWSFEEYFFLFVYISVYYFECSLLIPDNLEEYKDYFTYYYSRKQWIFGILALTFVLDFFDTLIKGKAYYLTHYGWEYPVRNITHISLCVVAMNSNNRKFHAVLAIAFLVYELSYIYRLFAYF</sequence>
<keyword evidence="1" id="KW-0472">Membrane</keyword>